<feature type="coiled-coil region" evidence="1">
    <location>
        <begin position="122"/>
        <end position="149"/>
    </location>
</feature>
<name>A0A1R2CH95_9CILI</name>
<dbReference type="InterPro" id="IPR011011">
    <property type="entry name" value="Znf_FYVE_PHD"/>
</dbReference>
<dbReference type="InterPro" id="IPR013083">
    <property type="entry name" value="Znf_RING/FYVE/PHD"/>
</dbReference>
<feature type="coiled-coil region" evidence="1">
    <location>
        <begin position="182"/>
        <end position="212"/>
    </location>
</feature>
<dbReference type="Proteomes" id="UP000187209">
    <property type="component" value="Unassembled WGS sequence"/>
</dbReference>
<sequence>MNSQEVESYYSESHGSSFDNESFQEVKGKKCYICGKSSLFQLKKICKFCNRVICSEHSQKHRKMPGYEIPQRICTACEEKIVIKEIKEEIDKEIERLGKEIMQGKLLKESLKLETASKDQSIEELLISIEKEEKTLKGLEEELSKKLKDEAENGEKIRTDTEFLRKCLDERIENERVLVVECNGKENQLQILISEEEELRNANLELGNQINESYEMLKESVLKEELVKTLCQRCLAHIEA</sequence>
<dbReference type="Gene3D" id="3.30.40.10">
    <property type="entry name" value="Zinc/RING finger domain, C3HC4 (zinc finger)"/>
    <property type="match status" value="1"/>
</dbReference>
<accession>A0A1R2CH95</accession>
<keyword evidence="1" id="KW-0175">Coiled coil</keyword>
<gene>
    <name evidence="3" type="ORF">SteCoe_9726</name>
</gene>
<evidence type="ECO:0000256" key="1">
    <source>
        <dbReference type="SAM" id="Coils"/>
    </source>
</evidence>
<dbReference type="EMBL" id="MPUH01000153">
    <property type="protein sequence ID" value="OMJ88316.1"/>
    <property type="molecule type" value="Genomic_DNA"/>
</dbReference>
<evidence type="ECO:0000256" key="2">
    <source>
        <dbReference type="SAM" id="MobiDB-lite"/>
    </source>
</evidence>
<keyword evidence="4" id="KW-1185">Reference proteome</keyword>
<dbReference type="SUPFAM" id="SSF57903">
    <property type="entry name" value="FYVE/PHD zinc finger"/>
    <property type="match status" value="1"/>
</dbReference>
<organism evidence="3 4">
    <name type="scientific">Stentor coeruleus</name>
    <dbReference type="NCBI Taxonomy" id="5963"/>
    <lineage>
        <taxon>Eukaryota</taxon>
        <taxon>Sar</taxon>
        <taxon>Alveolata</taxon>
        <taxon>Ciliophora</taxon>
        <taxon>Postciliodesmatophora</taxon>
        <taxon>Heterotrichea</taxon>
        <taxon>Heterotrichida</taxon>
        <taxon>Stentoridae</taxon>
        <taxon>Stentor</taxon>
    </lineage>
</organism>
<evidence type="ECO:0000313" key="4">
    <source>
        <dbReference type="Proteomes" id="UP000187209"/>
    </source>
</evidence>
<comment type="caution">
    <text evidence="3">The sequence shown here is derived from an EMBL/GenBank/DDBJ whole genome shotgun (WGS) entry which is preliminary data.</text>
</comment>
<feature type="region of interest" description="Disordered" evidence="2">
    <location>
        <begin position="1"/>
        <end position="20"/>
    </location>
</feature>
<proteinExistence type="predicted"/>
<evidence type="ECO:0000313" key="3">
    <source>
        <dbReference type="EMBL" id="OMJ88316.1"/>
    </source>
</evidence>
<reference evidence="3 4" key="1">
    <citation type="submission" date="2016-11" db="EMBL/GenBank/DDBJ databases">
        <title>The macronuclear genome of Stentor coeruleus: a giant cell with tiny introns.</title>
        <authorList>
            <person name="Slabodnick M."/>
            <person name="Ruby J.G."/>
            <person name="Reiff S.B."/>
            <person name="Swart E.C."/>
            <person name="Gosai S."/>
            <person name="Prabakaran S."/>
            <person name="Witkowska E."/>
            <person name="Larue G.E."/>
            <person name="Fisher S."/>
            <person name="Freeman R.M."/>
            <person name="Gunawardena J."/>
            <person name="Chu W."/>
            <person name="Stover N.A."/>
            <person name="Gregory B.D."/>
            <person name="Nowacki M."/>
            <person name="Derisi J."/>
            <person name="Roy S.W."/>
            <person name="Marshall W.F."/>
            <person name="Sood P."/>
        </authorList>
    </citation>
    <scope>NUCLEOTIDE SEQUENCE [LARGE SCALE GENOMIC DNA]</scope>
    <source>
        <strain evidence="3">WM001</strain>
    </source>
</reference>
<evidence type="ECO:0008006" key="5">
    <source>
        <dbReference type="Google" id="ProtNLM"/>
    </source>
</evidence>
<dbReference type="AlphaFoldDB" id="A0A1R2CH95"/>
<protein>
    <recommendedName>
        <fullName evidence="5">FYVE-type domain-containing protein</fullName>
    </recommendedName>
</protein>